<dbReference type="KEGG" id="kpul:GXN76_10740"/>
<dbReference type="PANTHER" id="PTHR10509">
    <property type="entry name" value="O-METHYLTRANSFERASE-RELATED"/>
    <property type="match status" value="1"/>
</dbReference>
<dbReference type="GO" id="GO:0032259">
    <property type="term" value="P:methylation"/>
    <property type="evidence" value="ECO:0007669"/>
    <property type="project" value="UniProtKB-KW"/>
</dbReference>
<accession>A0A7D4CNL2</accession>
<name>A0A7D4CNL2_9BACL</name>
<dbReference type="Gene3D" id="3.40.50.150">
    <property type="entry name" value="Vaccinia Virus protein VP39"/>
    <property type="match status" value="1"/>
</dbReference>
<dbReference type="PANTHER" id="PTHR10509:SF14">
    <property type="entry name" value="CAFFEOYL-COA O-METHYLTRANSFERASE 3-RELATED"/>
    <property type="match status" value="1"/>
</dbReference>
<evidence type="ECO:0000256" key="1">
    <source>
        <dbReference type="ARBA" id="ARBA00022603"/>
    </source>
</evidence>
<evidence type="ECO:0000313" key="5">
    <source>
        <dbReference type="Proteomes" id="UP000503088"/>
    </source>
</evidence>
<evidence type="ECO:0000256" key="2">
    <source>
        <dbReference type="ARBA" id="ARBA00022679"/>
    </source>
</evidence>
<dbReference type="GO" id="GO:0008757">
    <property type="term" value="F:S-adenosylmethionine-dependent methyltransferase activity"/>
    <property type="evidence" value="ECO:0007669"/>
    <property type="project" value="TreeGrafter"/>
</dbReference>
<dbReference type="AlphaFoldDB" id="A0A7D4CNL2"/>
<dbReference type="Pfam" id="PF01596">
    <property type="entry name" value="Methyltransf_3"/>
    <property type="match status" value="1"/>
</dbReference>
<keyword evidence="5" id="KW-1185">Reference proteome</keyword>
<dbReference type="GO" id="GO:0008171">
    <property type="term" value="F:O-methyltransferase activity"/>
    <property type="evidence" value="ECO:0007669"/>
    <property type="project" value="InterPro"/>
</dbReference>
<dbReference type="Proteomes" id="UP000503088">
    <property type="component" value="Chromosome"/>
</dbReference>
<dbReference type="CDD" id="cd02440">
    <property type="entry name" value="AdoMet_MTases"/>
    <property type="match status" value="1"/>
</dbReference>
<evidence type="ECO:0000313" key="4">
    <source>
        <dbReference type="EMBL" id="QKG84898.1"/>
    </source>
</evidence>
<dbReference type="PROSITE" id="PS51682">
    <property type="entry name" value="SAM_OMT_I"/>
    <property type="match status" value="1"/>
</dbReference>
<gene>
    <name evidence="4" type="ORF">GXN76_10740</name>
</gene>
<keyword evidence="1 4" id="KW-0489">Methyltransferase</keyword>
<dbReference type="RefSeq" id="WP_173223039.1">
    <property type="nucleotide sequence ID" value="NZ_CP048104.1"/>
</dbReference>
<dbReference type="InterPro" id="IPR002935">
    <property type="entry name" value="SAM_O-MeTrfase"/>
</dbReference>
<keyword evidence="3" id="KW-0949">S-adenosyl-L-methionine</keyword>
<keyword evidence="2 4" id="KW-0808">Transferase</keyword>
<dbReference type="EMBL" id="CP048104">
    <property type="protein sequence ID" value="QKG84898.1"/>
    <property type="molecule type" value="Genomic_DNA"/>
</dbReference>
<sequence length="209" mass="23404">MKKVDYVRNQFIHEDEVLKGISQGLEQKGMPQISVPPEVGQTLYLLARISGAHKILEIGGLGGYSSIWMAKALPKDGTLLSLEINPEHAAFATENIQKAGLSDKVRYHIGDARNSLEELEMKREQFDFYFIDADKESYPYYLEKVIGLSGPGSVIVMDNMFSRERILDETNRKPSVEAIRQTNKMLAEDSRLESTLLTIGDGLAVARVK</sequence>
<dbReference type="InterPro" id="IPR029063">
    <property type="entry name" value="SAM-dependent_MTases_sf"/>
</dbReference>
<protein>
    <submittedName>
        <fullName evidence="4">O-methyltransferase</fullName>
    </submittedName>
</protein>
<reference evidence="4 5" key="1">
    <citation type="submission" date="2020-01" db="EMBL/GenBank/DDBJ databases">
        <authorList>
            <person name="Gulvik C.A."/>
            <person name="Batra D.G."/>
        </authorList>
    </citation>
    <scope>NUCLEOTIDE SEQUENCE [LARGE SCALE GENOMIC DNA]</scope>
    <source>
        <strain evidence="4 5">W9323</strain>
    </source>
</reference>
<evidence type="ECO:0000256" key="3">
    <source>
        <dbReference type="ARBA" id="ARBA00022691"/>
    </source>
</evidence>
<dbReference type="SUPFAM" id="SSF53335">
    <property type="entry name" value="S-adenosyl-L-methionine-dependent methyltransferases"/>
    <property type="match status" value="1"/>
</dbReference>
<organism evidence="4 5">
    <name type="scientific">Kroppenstedtia pulmonis</name>
    <dbReference type="NCBI Taxonomy" id="1380685"/>
    <lineage>
        <taxon>Bacteria</taxon>
        <taxon>Bacillati</taxon>
        <taxon>Bacillota</taxon>
        <taxon>Bacilli</taxon>
        <taxon>Bacillales</taxon>
        <taxon>Thermoactinomycetaceae</taxon>
        <taxon>Kroppenstedtia</taxon>
    </lineage>
</organism>
<proteinExistence type="predicted"/>
<dbReference type="InterPro" id="IPR050362">
    <property type="entry name" value="Cation-dep_OMT"/>
</dbReference>